<dbReference type="RefSeq" id="WP_245834255.1">
    <property type="nucleotide sequence ID" value="NZ_FOLM01000010.1"/>
</dbReference>
<dbReference type="Pfam" id="PF12728">
    <property type="entry name" value="HTH_17"/>
    <property type="match status" value="1"/>
</dbReference>
<dbReference type="Proteomes" id="UP000199207">
    <property type="component" value="Unassembled WGS sequence"/>
</dbReference>
<dbReference type="InterPro" id="IPR010093">
    <property type="entry name" value="SinI_DNA-bd"/>
</dbReference>
<name>A0A1I1PVQ7_9ACTN</name>
<dbReference type="InterPro" id="IPR041657">
    <property type="entry name" value="HTH_17"/>
</dbReference>
<dbReference type="GO" id="GO:0003677">
    <property type="term" value="F:DNA binding"/>
    <property type="evidence" value="ECO:0007669"/>
    <property type="project" value="InterPro"/>
</dbReference>
<organism evidence="2 3">
    <name type="scientific">Streptomyces aidingensis</name>
    <dbReference type="NCBI Taxonomy" id="910347"/>
    <lineage>
        <taxon>Bacteria</taxon>
        <taxon>Bacillati</taxon>
        <taxon>Actinomycetota</taxon>
        <taxon>Actinomycetes</taxon>
        <taxon>Kitasatosporales</taxon>
        <taxon>Streptomycetaceae</taxon>
        <taxon>Streptomyces</taxon>
    </lineage>
</organism>
<sequence length="70" mass="7901">MSSSKPTAPERMLRAREVAEQLRVHVSTVYRLTESGRLRAHQIGEGARRRRGLRIPESAVADFLDDSRVA</sequence>
<dbReference type="EMBL" id="FOLM01000010">
    <property type="protein sequence ID" value="SFD13787.1"/>
    <property type="molecule type" value="Genomic_DNA"/>
</dbReference>
<reference evidence="2 3" key="1">
    <citation type="submission" date="2016-10" db="EMBL/GenBank/DDBJ databases">
        <authorList>
            <person name="de Groot N.N."/>
        </authorList>
    </citation>
    <scope>NUCLEOTIDE SEQUENCE [LARGE SCALE GENOMIC DNA]</scope>
    <source>
        <strain evidence="2 3">CGMCC 4.5739</strain>
    </source>
</reference>
<accession>A0A1I1PVQ7</accession>
<dbReference type="STRING" id="910347.SAMN05421773_11076"/>
<dbReference type="NCBIfam" id="TIGR01764">
    <property type="entry name" value="excise"/>
    <property type="match status" value="1"/>
</dbReference>
<gene>
    <name evidence="2" type="ORF">SAMN05421773_11076</name>
</gene>
<dbReference type="InterPro" id="IPR009061">
    <property type="entry name" value="DNA-bd_dom_put_sf"/>
</dbReference>
<proteinExistence type="predicted"/>
<evidence type="ECO:0000259" key="1">
    <source>
        <dbReference type="Pfam" id="PF12728"/>
    </source>
</evidence>
<evidence type="ECO:0000313" key="2">
    <source>
        <dbReference type="EMBL" id="SFD13787.1"/>
    </source>
</evidence>
<feature type="domain" description="Helix-turn-helix" evidence="1">
    <location>
        <begin position="12"/>
        <end position="65"/>
    </location>
</feature>
<evidence type="ECO:0000313" key="3">
    <source>
        <dbReference type="Proteomes" id="UP000199207"/>
    </source>
</evidence>
<protein>
    <submittedName>
        <fullName evidence="2">DNA binding domain-containing protein, excisionase family</fullName>
    </submittedName>
</protein>
<dbReference type="AlphaFoldDB" id="A0A1I1PVQ7"/>
<dbReference type="SUPFAM" id="SSF46955">
    <property type="entry name" value="Putative DNA-binding domain"/>
    <property type="match status" value="1"/>
</dbReference>
<keyword evidence="3" id="KW-1185">Reference proteome</keyword>